<keyword evidence="2" id="KW-1185">Reference proteome</keyword>
<dbReference type="OrthoDB" id="10265409at2759"/>
<name>A0A3P7LZA6_DIBLA</name>
<reference evidence="1 2" key="1">
    <citation type="submission" date="2018-11" db="EMBL/GenBank/DDBJ databases">
        <authorList>
            <consortium name="Pathogen Informatics"/>
        </authorList>
    </citation>
    <scope>NUCLEOTIDE SEQUENCE [LARGE SCALE GENOMIC DNA]</scope>
</reference>
<organism evidence="1 2">
    <name type="scientific">Dibothriocephalus latus</name>
    <name type="common">Fish tapeworm</name>
    <name type="synonym">Diphyllobothrium latum</name>
    <dbReference type="NCBI Taxonomy" id="60516"/>
    <lineage>
        <taxon>Eukaryota</taxon>
        <taxon>Metazoa</taxon>
        <taxon>Spiralia</taxon>
        <taxon>Lophotrochozoa</taxon>
        <taxon>Platyhelminthes</taxon>
        <taxon>Cestoda</taxon>
        <taxon>Eucestoda</taxon>
        <taxon>Diphyllobothriidea</taxon>
        <taxon>Diphyllobothriidae</taxon>
        <taxon>Dibothriocephalus</taxon>
    </lineage>
</organism>
<accession>A0A3P7LZA6</accession>
<gene>
    <name evidence="1" type="ORF">DILT_LOCUS11229</name>
</gene>
<sequence length="67" mass="7618">MIQRYFHDLTMSFLFPIPVPESGRFNMDEFFRTLETLGPQLTCEIKGDWAGLYSLADIPGGGYPLLC</sequence>
<proteinExistence type="predicted"/>
<dbReference type="EMBL" id="UYRU01062368">
    <property type="protein sequence ID" value="VDN15398.1"/>
    <property type="molecule type" value="Genomic_DNA"/>
</dbReference>
<evidence type="ECO:0000313" key="1">
    <source>
        <dbReference type="EMBL" id="VDN15398.1"/>
    </source>
</evidence>
<protein>
    <submittedName>
        <fullName evidence="1">Uncharacterized protein</fullName>
    </submittedName>
</protein>
<dbReference type="Proteomes" id="UP000281553">
    <property type="component" value="Unassembled WGS sequence"/>
</dbReference>
<dbReference type="AlphaFoldDB" id="A0A3P7LZA6"/>
<evidence type="ECO:0000313" key="2">
    <source>
        <dbReference type="Proteomes" id="UP000281553"/>
    </source>
</evidence>